<dbReference type="Gene3D" id="3.10.450.40">
    <property type="match status" value="1"/>
</dbReference>
<dbReference type="PANTHER" id="PTHR33415:SF12">
    <property type="entry name" value="PROTEIN EMBRYO DEFECTIVE 514"/>
    <property type="match status" value="1"/>
</dbReference>
<evidence type="ECO:0000313" key="2">
    <source>
        <dbReference type="Proteomes" id="UP000596977"/>
    </source>
</evidence>
<evidence type="ECO:0008006" key="3">
    <source>
        <dbReference type="Google" id="ProtNLM"/>
    </source>
</evidence>
<dbReference type="PANTHER" id="PTHR33415">
    <property type="entry name" value="PROTEIN EMBRYO DEFECTIVE 514"/>
    <property type="match status" value="1"/>
</dbReference>
<dbReference type="Pfam" id="PF11523">
    <property type="entry name" value="DUF3223"/>
    <property type="match status" value="1"/>
</dbReference>
<accession>A0A916RBU6</accession>
<protein>
    <recommendedName>
        <fullName evidence="3">DUF3223 domain-containing protein</fullName>
    </recommendedName>
</protein>
<dbReference type="OrthoDB" id="892817at2"/>
<keyword evidence="2" id="KW-1185">Reference proteome</keyword>
<name>A0A916RBU6_9HYPH</name>
<dbReference type="InterPro" id="IPR044673">
    <property type="entry name" value="DCL-like"/>
</dbReference>
<dbReference type="EMBL" id="BMKB01000003">
    <property type="protein sequence ID" value="GGA48964.1"/>
    <property type="molecule type" value="Genomic_DNA"/>
</dbReference>
<proteinExistence type="predicted"/>
<reference evidence="1 2" key="1">
    <citation type="journal article" date="2014" name="Int. J. Syst. Evol. Microbiol.">
        <title>Complete genome sequence of Corynebacterium casei LMG S-19264T (=DSM 44701T), isolated from a smear-ripened cheese.</title>
        <authorList>
            <consortium name="US DOE Joint Genome Institute (JGI-PGF)"/>
            <person name="Walter F."/>
            <person name="Albersmeier A."/>
            <person name="Kalinowski J."/>
            <person name="Ruckert C."/>
        </authorList>
    </citation>
    <scope>NUCLEOTIDE SEQUENCE [LARGE SCALE GENOMIC DNA]</scope>
    <source>
        <strain evidence="1 2">CGMCC 1.15896</strain>
    </source>
</reference>
<organism evidence="1 2">
    <name type="scientific">Pelagibacterium lentulum</name>
    <dbReference type="NCBI Taxonomy" id="2029865"/>
    <lineage>
        <taxon>Bacteria</taxon>
        <taxon>Pseudomonadati</taxon>
        <taxon>Pseudomonadota</taxon>
        <taxon>Alphaproteobacteria</taxon>
        <taxon>Hyphomicrobiales</taxon>
        <taxon>Devosiaceae</taxon>
        <taxon>Pelagibacterium</taxon>
    </lineage>
</organism>
<gene>
    <name evidence="1" type="ORF">GCM10011499_18510</name>
</gene>
<dbReference type="AlphaFoldDB" id="A0A916RBU6"/>
<comment type="caution">
    <text evidence="1">The sequence shown here is derived from an EMBL/GenBank/DDBJ whole genome shotgun (WGS) entry which is preliminary data.</text>
</comment>
<dbReference type="RefSeq" id="WP_127074197.1">
    <property type="nucleotide sequence ID" value="NZ_BMKB01000003.1"/>
</dbReference>
<sequence>MARGMPVTIGGIHFPRKGDALEHLRMMLWRYSPGDRVAEDDAAFLKAALPRHPEADEKIGAGVDHFLVRSDEYGKQCFWVVRTDSTTNRFSYKSLV</sequence>
<evidence type="ECO:0000313" key="1">
    <source>
        <dbReference type="EMBL" id="GGA48964.1"/>
    </source>
</evidence>
<dbReference type="Proteomes" id="UP000596977">
    <property type="component" value="Unassembled WGS sequence"/>
</dbReference>